<dbReference type="AlphaFoldDB" id="A0A9Q0GN63"/>
<evidence type="ECO:0000313" key="3">
    <source>
        <dbReference type="Proteomes" id="UP001141806"/>
    </source>
</evidence>
<feature type="compositionally biased region" description="Basic and acidic residues" evidence="1">
    <location>
        <begin position="24"/>
        <end position="76"/>
    </location>
</feature>
<reference evidence="2" key="1">
    <citation type="journal article" date="2023" name="Plant J.">
        <title>The genome of the king protea, Protea cynaroides.</title>
        <authorList>
            <person name="Chang J."/>
            <person name="Duong T.A."/>
            <person name="Schoeman C."/>
            <person name="Ma X."/>
            <person name="Roodt D."/>
            <person name="Barker N."/>
            <person name="Li Z."/>
            <person name="Van de Peer Y."/>
            <person name="Mizrachi E."/>
        </authorList>
    </citation>
    <scope>NUCLEOTIDE SEQUENCE</scope>
    <source>
        <tissue evidence="2">Young leaves</tissue>
    </source>
</reference>
<protein>
    <submittedName>
        <fullName evidence="2">Uncharacterized protein</fullName>
    </submittedName>
</protein>
<dbReference type="EMBL" id="JAMYWD010000012">
    <property type="protein sequence ID" value="KAJ4950399.1"/>
    <property type="molecule type" value="Genomic_DNA"/>
</dbReference>
<gene>
    <name evidence="2" type="ORF">NE237_027231</name>
</gene>
<accession>A0A9Q0GN63</accession>
<dbReference type="Proteomes" id="UP001141806">
    <property type="component" value="Unassembled WGS sequence"/>
</dbReference>
<evidence type="ECO:0000256" key="1">
    <source>
        <dbReference type="SAM" id="MobiDB-lite"/>
    </source>
</evidence>
<feature type="region of interest" description="Disordered" evidence="1">
    <location>
        <begin position="23"/>
        <end position="77"/>
    </location>
</feature>
<organism evidence="2 3">
    <name type="scientific">Protea cynaroides</name>
    <dbReference type="NCBI Taxonomy" id="273540"/>
    <lineage>
        <taxon>Eukaryota</taxon>
        <taxon>Viridiplantae</taxon>
        <taxon>Streptophyta</taxon>
        <taxon>Embryophyta</taxon>
        <taxon>Tracheophyta</taxon>
        <taxon>Spermatophyta</taxon>
        <taxon>Magnoliopsida</taxon>
        <taxon>Proteales</taxon>
        <taxon>Proteaceae</taxon>
        <taxon>Protea</taxon>
    </lineage>
</organism>
<evidence type="ECO:0000313" key="2">
    <source>
        <dbReference type="EMBL" id="KAJ4950399.1"/>
    </source>
</evidence>
<keyword evidence="3" id="KW-1185">Reference proteome</keyword>
<comment type="caution">
    <text evidence="2">The sequence shown here is derived from an EMBL/GenBank/DDBJ whole genome shotgun (WGS) entry which is preliminary data.</text>
</comment>
<proteinExistence type="predicted"/>
<name>A0A9Q0GN63_9MAGN</name>
<sequence>MKACRELKISTALSPEIQSLYLKGGEEDLETRGEEDLETRGEEEHAEKKTRGEEELAEKKTRGEEELAEKKTRGEEDTWEEIVEKPIGGEVKLDKKLMPPQKPYSFFQHLSCCKSKVRSETGLSFATTDLQMLPLPFPLMFAISLFSLHGLPRFTTLRPMPLRRTIPTTMSIKGQC</sequence>